<dbReference type="Proteomes" id="UP001063368">
    <property type="component" value="Chromosome"/>
</dbReference>
<evidence type="ECO:0000256" key="5">
    <source>
        <dbReference type="ARBA" id="ARBA00023136"/>
    </source>
</evidence>
<keyword evidence="4 6" id="KW-1133">Transmembrane helix</keyword>
<feature type="transmembrane region" description="Helical" evidence="6">
    <location>
        <begin position="41"/>
        <end position="61"/>
    </location>
</feature>
<dbReference type="EMBL" id="CP106856">
    <property type="protein sequence ID" value="UYB36698.1"/>
    <property type="molecule type" value="Genomic_DNA"/>
</dbReference>
<sequence>MHNHGDFPAESLFLIPAVAAVAAYWAGARSPRAGTWPYRRLVSFLAGVLSVLLTVLEPLAGWAHTDFGALALSHVLAGMAGPLLLVLSHPVELALRTLDTVPAARLRRSVRSPAARFLTHPGTTTVLVAAGMWAMFHTPVLTAMQQSMPVHWLVTAYLTATGCLFTAAVLNCGPSPHGLRLRAGALAATAALHAGSAVWLLAFPPAGTGSTSAGALVLLVSGLAVQTVLALLLLGQQRGTARLLPQVRGA</sequence>
<feature type="transmembrane region" description="Helical" evidence="6">
    <location>
        <begin position="67"/>
        <end position="87"/>
    </location>
</feature>
<dbReference type="RefSeq" id="WP_091607674.1">
    <property type="nucleotide sequence ID" value="NZ_CECE01000009.1"/>
</dbReference>
<feature type="transmembrane region" description="Helical" evidence="6">
    <location>
        <begin position="183"/>
        <end position="202"/>
    </location>
</feature>
<organism evidence="7 8">
    <name type="scientific">Arthrobacter koreensis</name>
    <dbReference type="NCBI Taxonomy" id="199136"/>
    <lineage>
        <taxon>Bacteria</taxon>
        <taxon>Bacillati</taxon>
        <taxon>Actinomycetota</taxon>
        <taxon>Actinomycetes</taxon>
        <taxon>Micrococcales</taxon>
        <taxon>Micrococcaceae</taxon>
        <taxon>Arthrobacter</taxon>
    </lineage>
</organism>
<keyword evidence="5 6" id="KW-0472">Membrane</keyword>
<evidence type="ECO:0000256" key="4">
    <source>
        <dbReference type="ARBA" id="ARBA00022989"/>
    </source>
</evidence>
<comment type="subcellular location">
    <subcellularLocation>
        <location evidence="1">Cell membrane</location>
        <topology evidence="1">Multi-pass membrane protein</topology>
    </subcellularLocation>
</comment>
<protein>
    <submittedName>
        <fullName evidence="7">Cytochrome c oxidase assembly protein</fullName>
    </submittedName>
</protein>
<feature type="transmembrane region" description="Helical" evidence="6">
    <location>
        <begin position="12"/>
        <end position="29"/>
    </location>
</feature>
<dbReference type="InterPro" id="IPR019108">
    <property type="entry name" value="Caa3_assmbl_CtaG-rel"/>
</dbReference>
<name>A0ABY6FTZ3_9MICC</name>
<evidence type="ECO:0000313" key="7">
    <source>
        <dbReference type="EMBL" id="UYB36698.1"/>
    </source>
</evidence>
<evidence type="ECO:0000313" key="8">
    <source>
        <dbReference type="Proteomes" id="UP001063368"/>
    </source>
</evidence>
<evidence type="ECO:0000256" key="2">
    <source>
        <dbReference type="ARBA" id="ARBA00022475"/>
    </source>
</evidence>
<evidence type="ECO:0000256" key="6">
    <source>
        <dbReference type="SAM" id="Phobius"/>
    </source>
</evidence>
<reference evidence="7" key="1">
    <citation type="submission" date="2022-09" db="EMBL/GenBank/DDBJ databases">
        <authorList>
            <person name="Li D."/>
            <person name="Cheng J."/>
            <person name="Li Y."/>
        </authorList>
    </citation>
    <scope>NUCLEOTIDE SEQUENCE</scope>
    <source>
        <strain evidence="7">DL</strain>
    </source>
</reference>
<gene>
    <name evidence="7" type="ORF">N9A08_03195</name>
</gene>
<keyword evidence="8" id="KW-1185">Reference proteome</keyword>
<feature type="transmembrane region" description="Helical" evidence="6">
    <location>
        <begin position="148"/>
        <end position="171"/>
    </location>
</feature>
<accession>A0ABY6FTZ3</accession>
<keyword evidence="2" id="KW-1003">Cell membrane</keyword>
<feature type="transmembrane region" description="Helical" evidence="6">
    <location>
        <begin position="214"/>
        <end position="234"/>
    </location>
</feature>
<proteinExistence type="predicted"/>
<evidence type="ECO:0000256" key="3">
    <source>
        <dbReference type="ARBA" id="ARBA00022692"/>
    </source>
</evidence>
<evidence type="ECO:0000256" key="1">
    <source>
        <dbReference type="ARBA" id="ARBA00004651"/>
    </source>
</evidence>
<keyword evidence="3 6" id="KW-0812">Transmembrane</keyword>
<feature type="transmembrane region" description="Helical" evidence="6">
    <location>
        <begin position="117"/>
        <end position="136"/>
    </location>
</feature>
<dbReference type="Pfam" id="PF09678">
    <property type="entry name" value="Caa3_CtaG"/>
    <property type="match status" value="1"/>
</dbReference>